<proteinExistence type="predicted"/>
<name>A0ACB9LHY3_9MYRT</name>
<keyword evidence="2" id="KW-1185">Reference proteome</keyword>
<protein>
    <submittedName>
        <fullName evidence="1">Uncharacterized protein</fullName>
    </submittedName>
</protein>
<dbReference type="Proteomes" id="UP001057402">
    <property type="component" value="Chromosome 11"/>
</dbReference>
<evidence type="ECO:0000313" key="2">
    <source>
        <dbReference type="Proteomes" id="UP001057402"/>
    </source>
</evidence>
<gene>
    <name evidence="1" type="ORF">MLD38_035892</name>
</gene>
<dbReference type="EMBL" id="CM042890">
    <property type="protein sequence ID" value="KAI4310950.1"/>
    <property type="molecule type" value="Genomic_DNA"/>
</dbReference>
<sequence>MEVSPISFSYIPPQFMAGEEQVTSAQRWALKVSIHCEGCKRKVQKIISNTRGVERVDIDLKQHKVCVQGNVDPQTVIWKLEKAGKHAELWPQEEKPVSKESKKLNKVKDKSKDKQKNSLDKVDSDQSRLENRKVESPAPGGEAKHEAEDGKGRKAEDARNKGPEMAHNPAIVETGAGAAEKEATTAPEGSQSPTDVNGGKTVEGNGENKKKKKKSKGQDRKKETCETDEVHSLEKDAAAGTTLPGCSNSNNGPVNQGPPRQPRVLHPEHNYQSRGPVHEPPPDEFPASNGGYYNYSPPPPQRHQGPPVYAVNYHTAHPCGVYGTSQYYAPHPPMNTYHEYLHPRQEEPRPYYDPYYQRPPESFQLFSDENPNACSLM</sequence>
<evidence type="ECO:0000313" key="1">
    <source>
        <dbReference type="EMBL" id="KAI4310950.1"/>
    </source>
</evidence>
<organism evidence="1 2">
    <name type="scientific">Melastoma candidum</name>
    <dbReference type="NCBI Taxonomy" id="119954"/>
    <lineage>
        <taxon>Eukaryota</taxon>
        <taxon>Viridiplantae</taxon>
        <taxon>Streptophyta</taxon>
        <taxon>Embryophyta</taxon>
        <taxon>Tracheophyta</taxon>
        <taxon>Spermatophyta</taxon>
        <taxon>Magnoliopsida</taxon>
        <taxon>eudicotyledons</taxon>
        <taxon>Gunneridae</taxon>
        <taxon>Pentapetalae</taxon>
        <taxon>rosids</taxon>
        <taxon>malvids</taxon>
        <taxon>Myrtales</taxon>
        <taxon>Melastomataceae</taxon>
        <taxon>Melastomatoideae</taxon>
        <taxon>Melastomateae</taxon>
        <taxon>Melastoma</taxon>
    </lineage>
</organism>
<reference evidence="2" key="1">
    <citation type="journal article" date="2023" name="Front. Plant Sci.">
        <title>Chromosomal-level genome assembly of Melastoma candidum provides insights into trichome evolution.</title>
        <authorList>
            <person name="Zhong Y."/>
            <person name="Wu W."/>
            <person name="Sun C."/>
            <person name="Zou P."/>
            <person name="Liu Y."/>
            <person name="Dai S."/>
            <person name="Zhou R."/>
        </authorList>
    </citation>
    <scope>NUCLEOTIDE SEQUENCE [LARGE SCALE GENOMIC DNA]</scope>
</reference>
<comment type="caution">
    <text evidence="1">The sequence shown here is derived from an EMBL/GenBank/DDBJ whole genome shotgun (WGS) entry which is preliminary data.</text>
</comment>
<accession>A0ACB9LHY3</accession>